<keyword evidence="7" id="KW-1185">Reference proteome</keyword>
<dbReference type="SUPFAM" id="SSF53474">
    <property type="entry name" value="alpha/beta-Hydrolases"/>
    <property type="match status" value="1"/>
</dbReference>
<feature type="signal peptide" evidence="3">
    <location>
        <begin position="1"/>
        <end position="23"/>
    </location>
</feature>
<evidence type="ECO:0000259" key="5">
    <source>
        <dbReference type="Pfam" id="PF00930"/>
    </source>
</evidence>
<protein>
    <submittedName>
        <fullName evidence="6">Dipeptidyl-peptidase-4</fullName>
    </submittedName>
</protein>
<evidence type="ECO:0000313" key="6">
    <source>
        <dbReference type="EMBL" id="SKB28216.1"/>
    </source>
</evidence>
<name>A0A1T4ZZV7_9SPHI</name>
<dbReference type="InterPro" id="IPR029058">
    <property type="entry name" value="AB_hydrolase_fold"/>
</dbReference>
<keyword evidence="3" id="KW-0732">Signal</keyword>
<dbReference type="PANTHER" id="PTHR11731">
    <property type="entry name" value="PROTEASE FAMILY S9B,C DIPEPTIDYL-PEPTIDASE IV-RELATED"/>
    <property type="match status" value="1"/>
</dbReference>
<accession>A0A1T4ZZV7</accession>
<feature type="domain" description="Peptidase S9 prolyl oligopeptidase catalytic" evidence="4">
    <location>
        <begin position="508"/>
        <end position="701"/>
    </location>
</feature>
<dbReference type="Pfam" id="PF00930">
    <property type="entry name" value="DPPIV_N"/>
    <property type="match status" value="1"/>
</dbReference>
<dbReference type="InterPro" id="IPR050278">
    <property type="entry name" value="Serine_Prot_S9B/DPPIV"/>
</dbReference>
<evidence type="ECO:0000259" key="4">
    <source>
        <dbReference type="Pfam" id="PF00326"/>
    </source>
</evidence>
<evidence type="ECO:0000313" key="7">
    <source>
        <dbReference type="Proteomes" id="UP000189981"/>
    </source>
</evidence>
<dbReference type="InterPro" id="IPR002469">
    <property type="entry name" value="Peptidase_S9B_N"/>
</dbReference>
<reference evidence="7" key="1">
    <citation type="submission" date="2017-02" db="EMBL/GenBank/DDBJ databases">
        <authorList>
            <person name="Varghese N."/>
            <person name="Submissions S."/>
        </authorList>
    </citation>
    <scope>NUCLEOTIDE SEQUENCE [LARGE SCALE GENOMIC DNA]</scope>
    <source>
        <strain evidence="7">DSM 22385</strain>
    </source>
</reference>
<dbReference type="Proteomes" id="UP000189981">
    <property type="component" value="Unassembled WGS sequence"/>
</dbReference>
<dbReference type="Gene3D" id="3.40.50.1820">
    <property type="entry name" value="alpha/beta hydrolase"/>
    <property type="match status" value="1"/>
</dbReference>
<sequence length="715" mass="81194">MMINRSTAALLSGFLIFSLTANAQQKVLSFQEVFTSPVKEVIVPLPTYTGWADNTHYIEYRLEGQQNKPYTVDVKTGEAVPSAPAQVSAASVYIKNKDVFFKDAAGSEKQLTRDTALEKNPTLSPDNKQVAFTRNNDLFSIDVLSGTETRYTNDGSNVIYNGWASWVYYEEILGRPTRYKAFWWSPDSKKLAFMRFDDTYVPVYPIYNSAGQHGFLENTRYPKAGDKNPEVKVGIVNTGAKGIVWADFNPKNDQYFGTPFWMADSKTLWVQWMNRDQNDLIVYSVDPNAGSKSVIYQEKQNTWIDWLDGMYFLKNGTGVILKSDKSGWGHYYYYDLKGNLKKQLTSGSWRVGDLLLVDEKNQEIFFTARQESSTRYDLYSVGLKGSDEPKRLTFGNYDHQIKLSPDGKYFITTYSNLSSPAKSALVNNKGEIVRELASAQGAAFSTYNLPKTELSYYKTRDGLELPMTVTLPLNFDPSKKYPVWISVYGGPDAGTVYDRWKNPLGLNYWWAKEGVIQVAIDNRSSGHLGKVGMDFIYKKMGKYEIEDYMDAALTLKAKPYVDGSKIGITGGSFGGYITAMALTYGADVFTHGIANYSVTDWALYDTHYTERFMGTPQNNKEGYKITSPITYADKLKGTLRIVHGTMDDNVHMQNSIQLVNKLQDLNKHFEFMVYPGERHGWGGLKARHSNQETVRFLYSHLLQKPVPIEFLEYWK</sequence>
<dbReference type="SUPFAM" id="SSF82171">
    <property type="entry name" value="DPP6 N-terminal domain-like"/>
    <property type="match status" value="1"/>
</dbReference>
<dbReference type="GO" id="GO:0004252">
    <property type="term" value="F:serine-type endopeptidase activity"/>
    <property type="evidence" value="ECO:0007669"/>
    <property type="project" value="InterPro"/>
</dbReference>
<dbReference type="EMBL" id="FUYR01000001">
    <property type="protein sequence ID" value="SKB28216.1"/>
    <property type="molecule type" value="Genomic_DNA"/>
</dbReference>
<organism evidence="6 7">
    <name type="scientific">Daejeonella lutea</name>
    <dbReference type="NCBI Taxonomy" id="572036"/>
    <lineage>
        <taxon>Bacteria</taxon>
        <taxon>Pseudomonadati</taxon>
        <taxon>Bacteroidota</taxon>
        <taxon>Sphingobacteriia</taxon>
        <taxon>Sphingobacteriales</taxon>
        <taxon>Sphingobacteriaceae</taxon>
        <taxon>Daejeonella</taxon>
    </lineage>
</organism>
<feature type="domain" description="Dipeptidylpeptidase IV N-terminal" evidence="5">
    <location>
        <begin position="104"/>
        <end position="420"/>
    </location>
</feature>
<evidence type="ECO:0000256" key="2">
    <source>
        <dbReference type="ARBA" id="ARBA00022801"/>
    </source>
</evidence>
<keyword evidence="1" id="KW-0645">Protease</keyword>
<gene>
    <name evidence="6" type="ORF">SAMN05661099_0146</name>
</gene>
<dbReference type="InterPro" id="IPR001375">
    <property type="entry name" value="Peptidase_S9_cat"/>
</dbReference>
<feature type="chain" id="PRO_5013250594" evidence="3">
    <location>
        <begin position="24"/>
        <end position="715"/>
    </location>
</feature>
<dbReference type="PANTHER" id="PTHR11731:SF193">
    <property type="entry name" value="DIPEPTIDYL PEPTIDASE 9"/>
    <property type="match status" value="1"/>
</dbReference>
<keyword evidence="2" id="KW-0378">Hydrolase</keyword>
<dbReference type="GO" id="GO:0008239">
    <property type="term" value="F:dipeptidyl-peptidase activity"/>
    <property type="evidence" value="ECO:0007669"/>
    <property type="project" value="TreeGrafter"/>
</dbReference>
<dbReference type="Pfam" id="PF00326">
    <property type="entry name" value="Peptidase_S9"/>
    <property type="match status" value="1"/>
</dbReference>
<dbReference type="GO" id="GO:0006508">
    <property type="term" value="P:proteolysis"/>
    <property type="evidence" value="ECO:0007669"/>
    <property type="project" value="UniProtKB-KW"/>
</dbReference>
<dbReference type="AlphaFoldDB" id="A0A1T4ZZV7"/>
<evidence type="ECO:0000256" key="3">
    <source>
        <dbReference type="SAM" id="SignalP"/>
    </source>
</evidence>
<proteinExistence type="predicted"/>
<dbReference type="InterPro" id="IPR002471">
    <property type="entry name" value="Pept_S9_AS"/>
</dbReference>
<dbReference type="Gene3D" id="2.140.10.30">
    <property type="entry name" value="Dipeptidylpeptidase IV, N-terminal domain"/>
    <property type="match status" value="1"/>
</dbReference>
<dbReference type="PROSITE" id="PS00708">
    <property type="entry name" value="PRO_ENDOPEP_SER"/>
    <property type="match status" value="1"/>
</dbReference>
<evidence type="ECO:0000256" key="1">
    <source>
        <dbReference type="ARBA" id="ARBA00022670"/>
    </source>
</evidence>
<dbReference type="RefSeq" id="WP_245803434.1">
    <property type="nucleotide sequence ID" value="NZ_FUYR01000001.1"/>
</dbReference>
<dbReference type="STRING" id="572036.SAMN05661099_0146"/>